<sequence length="288" mass="32503">MNKKIAFLLDTGSSYKLHESDCFIVPIVINVKEENEEKSYYDEETITRQELVHFLEQKRKVSTSKPVLGMIMDKLDELLETYDMVISIPLSKGLSSTYDTWLTLQKEYGEHRLLVADANTMSVSGNWLVQELKQHLATVDQFDQDDLDELTDSIKQRTCGAVIVTDLSQLIAGGRLKGIKGLLARVLKLNLIIQYKGVLDFKDKDKSLESAIKKTLDIIDSENHFRTKGIKRISIFADLKDPKANETYTKLAQELINTDVPYSEGLLPGCVIMHTGVDTFSILIEANA</sequence>
<dbReference type="InterPro" id="IPR003797">
    <property type="entry name" value="DegV"/>
</dbReference>
<reference evidence="2" key="1">
    <citation type="submission" date="2024-02" db="EMBL/GenBank/DDBJ databases">
        <title>Draft genome sequence of new strains in genus Ureaplasma.</title>
        <authorList>
            <person name="Nakajima Y."/>
            <person name="Segawa T."/>
        </authorList>
    </citation>
    <scope>NUCLEOTIDE SEQUENCE [LARGE SCALE GENOMIC DNA]</scope>
    <source>
        <strain evidence="2">OM1</strain>
    </source>
</reference>
<accession>A0ABP9U9P1</accession>
<dbReference type="PANTHER" id="PTHR33434">
    <property type="entry name" value="DEGV DOMAIN-CONTAINING PROTEIN DR_1986-RELATED"/>
    <property type="match status" value="1"/>
</dbReference>
<comment type="caution">
    <text evidence="2">The sequence shown here is derived from an EMBL/GenBank/DDBJ whole genome shotgun (WGS) entry which is preliminary data.</text>
</comment>
<dbReference type="Proteomes" id="UP001449582">
    <property type="component" value="Unassembled WGS sequence"/>
</dbReference>
<dbReference type="EMBL" id="BAABQM010000003">
    <property type="protein sequence ID" value="GAA5414841.1"/>
    <property type="molecule type" value="Genomic_DNA"/>
</dbReference>
<evidence type="ECO:0000313" key="2">
    <source>
        <dbReference type="EMBL" id="GAA5414841.1"/>
    </source>
</evidence>
<name>A0ABP9U9P1_9BACT</name>
<dbReference type="RefSeq" id="WP_353290001.1">
    <property type="nucleotide sequence ID" value="NZ_BAABQM010000003.1"/>
</dbReference>
<dbReference type="Gene3D" id="3.40.50.10170">
    <property type="match status" value="1"/>
</dbReference>
<keyword evidence="3" id="KW-1185">Reference proteome</keyword>
<dbReference type="PROSITE" id="PS51482">
    <property type="entry name" value="DEGV"/>
    <property type="match status" value="1"/>
</dbReference>
<dbReference type="InterPro" id="IPR050270">
    <property type="entry name" value="DegV_domain_contain"/>
</dbReference>
<evidence type="ECO:0000313" key="3">
    <source>
        <dbReference type="Proteomes" id="UP001449582"/>
    </source>
</evidence>
<dbReference type="PANTHER" id="PTHR33434:SF2">
    <property type="entry name" value="FATTY ACID-BINDING PROTEIN TM_1468"/>
    <property type="match status" value="1"/>
</dbReference>
<organism evidence="2 3">
    <name type="scientific">Ureaplasma ceti</name>
    <dbReference type="NCBI Taxonomy" id="3119530"/>
    <lineage>
        <taxon>Bacteria</taxon>
        <taxon>Bacillati</taxon>
        <taxon>Mycoplasmatota</taxon>
        <taxon>Mycoplasmoidales</taxon>
        <taxon>Mycoplasmoidaceae</taxon>
        <taxon>Ureaplasma</taxon>
    </lineage>
</organism>
<protein>
    <submittedName>
        <fullName evidence="2">DegV family protein</fullName>
    </submittedName>
</protein>
<proteinExistence type="predicted"/>
<dbReference type="SUPFAM" id="SSF82549">
    <property type="entry name" value="DAK1/DegV-like"/>
    <property type="match status" value="1"/>
</dbReference>
<dbReference type="NCBIfam" id="TIGR00762">
    <property type="entry name" value="DegV"/>
    <property type="match status" value="1"/>
</dbReference>
<gene>
    <name evidence="2" type="ORF">UREOM_5520</name>
</gene>
<dbReference type="Pfam" id="PF02645">
    <property type="entry name" value="DegV"/>
    <property type="match status" value="1"/>
</dbReference>
<keyword evidence="1" id="KW-0446">Lipid-binding</keyword>
<dbReference type="InterPro" id="IPR043168">
    <property type="entry name" value="DegV_C"/>
</dbReference>
<dbReference type="Gene3D" id="3.30.1180.10">
    <property type="match status" value="1"/>
</dbReference>
<evidence type="ECO:0000256" key="1">
    <source>
        <dbReference type="ARBA" id="ARBA00023121"/>
    </source>
</evidence>